<dbReference type="AlphaFoldDB" id="A0A1I7XZ65"/>
<evidence type="ECO:0000313" key="13">
    <source>
        <dbReference type="WBParaSite" id="L893_g10967.t1"/>
    </source>
</evidence>
<evidence type="ECO:0000256" key="5">
    <source>
        <dbReference type="ARBA" id="ARBA00022729"/>
    </source>
</evidence>
<dbReference type="Proteomes" id="UP000095287">
    <property type="component" value="Unplaced"/>
</dbReference>
<reference evidence="13" key="1">
    <citation type="submission" date="2016-11" db="UniProtKB">
        <authorList>
            <consortium name="WormBaseParasite"/>
        </authorList>
    </citation>
    <scope>IDENTIFICATION</scope>
</reference>
<keyword evidence="7 9" id="KW-0472">Membrane</keyword>
<dbReference type="GO" id="GO:0042302">
    <property type="term" value="F:structural constituent of cuticle"/>
    <property type="evidence" value="ECO:0007669"/>
    <property type="project" value="UniProtKB-KW"/>
</dbReference>
<dbReference type="PANTHER" id="PTHR22907:SF54">
    <property type="entry name" value="GH04558P"/>
    <property type="match status" value="1"/>
</dbReference>
<dbReference type="GO" id="GO:0005886">
    <property type="term" value="C:plasma membrane"/>
    <property type="evidence" value="ECO:0007669"/>
    <property type="project" value="UniProtKB-SubCell"/>
</dbReference>
<dbReference type="InterPro" id="IPR001507">
    <property type="entry name" value="ZP_dom"/>
</dbReference>
<evidence type="ECO:0000256" key="9">
    <source>
        <dbReference type="SAM" id="Phobius"/>
    </source>
</evidence>
<feature type="region of interest" description="Disordered" evidence="8">
    <location>
        <begin position="74"/>
        <end position="110"/>
    </location>
</feature>
<evidence type="ECO:0000256" key="1">
    <source>
        <dbReference type="ARBA" id="ARBA00004251"/>
    </source>
</evidence>
<proteinExistence type="predicted"/>
<evidence type="ECO:0000256" key="6">
    <source>
        <dbReference type="ARBA" id="ARBA00022989"/>
    </source>
</evidence>
<protein>
    <submittedName>
        <fullName evidence="13">ZP domain-containing protein</fullName>
    </submittedName>
</protein>
<evidence type="ECO:0000256" key="4">
    <source>
        <dbReference type="ARBA" id="ARBA00022692"/>
    </source>
</evidence>
<keyword evidence="4 9" id="KW-0812">Transmembrane</keyword>
<evidence type="ECO:0000259" key="11">
    <source>
        <dbReference type="PROSITE" id="PS51034"/>
    </source>
</evidence>
<dbReference type="PANTHER" id="PTHR22907">
    <property type="entry name" value="GH04558P"/>
    <property type="match status" value="1"/>
</dbReference>
<evidence type="ECO:0000256" key="7">
    <source>
        <dbReference type="ARBA" id="ARBA00023136"/>
    </source>
</evidence>
<dbReference type="WBParaSite" id="L893_g10967.t1">
    <property type="protein sequence ID" value="L893_g10967.t1"/>
    <property type="gene ID" value="L893_g10967"/>
</dbReference>
<organism evidence="12 13">
    <name type="scientific">Steinernema glaseri</name>
    <dbReference type="NCBI Taxonomy" id="37863"/>
    <lineage>
        <taxon>Eukaryota</taxon>
        <taxon>Metazoa</taxon>
        <taxon>Ecdysozoa</taxon>
        <taxon>Nematoda</taxon>
        <taxon>Chromadorea</taxon>
        <taxon>Rhabditida</taxon>
        <taxon>Tylenchina</taxon>
        <taxon>Panagrolaimomorpha</taxon>
        <taxon>Strongyloidoidea</taxon>
        <taxon>Steinernematidae</taxon>
        <taxon>Steinernema</taxon>
    </lineage>
</organism>
<dbReference type="InterPro" id="IPR057475">
    <property type="entry name" value="CUT_C"/>
</dbReference>
<sequence length="481" mass="53517">MIFQFEPLLVALFCVAATSLSAASTIDNQVIGTPVIQCRKNSIYFAVETRNPFKGKVYVKGEYERKECKALFGSEVNGPSPNVRTGSQRRPNDNTQFNRLKPGNGPSNNHGSWYSTIDKMGYPESGSQHFQGNGPRLSELLGNNHGVNPPFIARSKECPLQCPPCSAGDEESRRLRRKTNQAEIELELGTCNLHRDRTLSPPGVQVSVVVVVSFHQNFITKVDKAYHIQCAYGEAEKMVTAEVEVNTQPATNIEGIVQPPKCRYEIVDESGRLIKNVRVGQHINHRWVCDTPVKDYYGMLVHDCYAEDGQGRREIVINSEGCSRDAFVIPTPSYDAAALTASVRTEVVKFPDRNSLEFQCSISLCTRPDERCNGITPPNCHSSRTKRSSEWRVNTTEPWQLHTQALTVVDIDSQVDFSEITKRRQAEALKSPELHELCLTVVGFGALVASSTFLSTVAGTIGVLYLFTRQSSISSKRLEAW</sequence>
<feature type="compositionally biased region" description="Polar residues" evidence="8">
    <location>
        <begin position="77"/>
        <end position="98"/>
    </location>
</feature>
<dbReference type="Pfam" id="PF25057">
    <property type="entry name" value="CUT_N"/>
    <property type="match status" value="2"/>
</dbReference>
<feature type="domain" description="ZP" evidence="11">
    <location>
        <begin position="37"/>
        <end position="379"/>
    </location>
</feature>
<evidence type="ECO:0000256" key="3">
    <source>
        <dbReference type="ARBA" id="ARBA00022475"/>
    </source>
</evidence>
<evidence type="ECO:0000313" key="12">
    <source>
        <dbReference type="Proteomes" id="UP000095287"/>
    </source>
</evidence>
<keyword evidence="12" id="KW-1185">Reference proteome</keyword>
<keyword evidence="6 9" id="KW-1133">Transmembrane helix</keyword>
<dbReference type="Pfam" id="PF25301">
    <property type="entry name" value="CUT_C"/>
    <property type="match status" value="1"/>
</dbReference>
<dbReference type="SMART" id="SM00241">
    <property type="entry name" value="ZP"/>
    <property type="match status" value="1"/>
</dbReference>
<comment type="subcellular location">
    <subcellularLocation>
        <location evidence="1">Cell membrane</location>
        <topology evidence="1">Single-pass type I membrane protein</topology>
    </subcellularLocation>
</comment>
<keyword evidence="2" id="KW-0193">Cuticle</keyword>
<dbReference type="InterPro" id="IPR056953">
    <property type="entry name" value="CUT_N"/>
</dbReference>
<dbReference type="PROSITE" id="PS51034">
    <property type="entry name" value="ZP_2"/>
    <property type="match status" value="1"/>
</dbReference>
<dbReference type="InterPro" id="IPR051962">
    <property type="entry name" value="Cuticlin"/>
</dbReference>
<feature type="chain" id="PRO_5009311651" evidence="10">
    <location>
        <begin position="24"/>
        <end position="481"/>
    </location>
</feature>
<keyword evidence="5 10" id="KW-0732">Signal</keyword>
<evidence type="ECO:0000256" key="8">
    <source>
        <dbReference type="SAM" id="MobiDB-lite"/>
    </source>
</evidence>
<feature type="transmembrane region" description="Helical" evidence="9">
    <location>
        <begin position="441"/>
        <end position="467"/>
    </location>
</feature>
<evidence type="ECO:0000256" key="2">
    <source>
        <dbReference type="ARBA" id="ARBA00022460"/>
    </source>
</evidence>
<accession>A0A1I7XZ65</accession>
<feature type="signal peptide" evidence="10">
    <location>
        <begin position="1"/>
        <end position="23"/>
    </location>
</feature>
<keyword evidence="3" id="KW-1003">Cell membrane</keyword>
<evidence type="ECO:0000256" key="10">
    <source>
        <dbReference type="SAM" id="SignalP"/>
    </source>
</evidence>
<name>A0A1I7XZ65_9BILA</name>